<evidence type="ECO:0000313" key="4">
    <source>
        <dbReference type="EMBL" id="VEA39415.1"/>
    </source>
</evidence>
<evidence type="ECO:0000259" key="3">
    <source>
        <dbReference type="Pfam" id="PF01103"/>
    </source>
</evidence>
<sequence length="120" mass="13448">MVYKVKERNTGSFNFGIGYGTESGVSFQAGVQQDNWLGTGYSVGINGTKNDYQTYSELSVTNPYFTVDGVSLGGRIFYNDFQADDADLSGLYQQELRYGCDAWLPHQRVQHVACWFRVCA</sequence>
<dbReference type="Gene3D" id="2.40.160.50">
    <property type="entry name" value="membrane protein fhac: a member of the omp85/tpsb transporter family"/>
    <property type="match status" value="1"/>
</dbReference>
<dbReference type="AlphaFoldDB" id="A0A3S4J6C9"/>
<dbReference type="Proteomes" id="UP000277214">
    <property type="component" value="Chromosome 1"/>
</dbReference>
<dbReference type="Pfam" id="PF01103">
    <property type="entry name" value="Omp85"/>
    <property type="match status" value="1"/>
</dbReference>
<accession>A0A3S4J6C9</accession>
<protein>
    <submittedName>
        <fullName evidence="4">Outer membrane protein</fullName>
    </submittedName>
</protein>
<evidence type="ECO:0000256" key="1">
    <source>
        <dbReference type="ARBA" id="ARBA00004370"/>
    </source>
</evidence>
<dbReference type="EMBL" id="LR134149">
    <property type="protein sequence ID" value="VEA39415.1"/>
    <property type="molecule type" value="Genomic_DNA"/>
</dbReference>
<evidence type="ECO:0000256" key="2">
    <source>
        <dbReference type="ARBA" id="ARBA00023136"/>
    </source>
</evidence>
<keyword evidence="2" id="KW-0472">Membrane</keyword>
<reference evidence="4 5" key="1">
    <citation type="submission" date="2018-12" db="EMBL/GenBank/DDBJ databases">
        <authorList>
            <consortium name="Pathogen Informatics"/>
        </authorList>
    </citation>
    <scope>NUCLEOTIDE SEQUENCE [LARGE SCALE GENOMIC DNA]</scope>
    <source>
        <strain evidence="4 5">NCTC8272</strain>
    </source>
</reference>
<proteinExistence type="predicted"/>
<gene>
    <name evidence="4" type="primary">yaeT_3</name>
    <name evidence="4" type="ORF">NCTC8272_03124</name>
</gene>
<feature type="domain" description="Bacterial surface antigen (D15)" evidence="3">
    <location>
        <begin position="35"/>
        <end position="97"/>
    </location>
</feature>
<dbReference type="InterPro" id="IPR000184">
    <property type="entry name" value="Bac_surfAg_D15"/>
</dbReference>
<organism evidence="4 5">
    <name type="scientific">Salmonella enterica I</name>
    <dbReference type="NCBI Taxonomy" id="59201"/>
    <lineage>
        <taxon>Bacteria</taxon>
        <taxon>Pseudomonadati</taxon>
        <taxon>Pseudomonadota</taxon>
        <taxon>Gammaproteobacteria</taxon>
        <taxon>Enterobacterales</taxon>
        <taxon>Enterobacteriaceae</taxon>
        <taxon>Salmonella</taxon>
    </lineage>
</organism>
<name>A0A3S4J6C9_SALET</name>
<comment type="subcellular location">
    <subcellularLocation>
        <location evidence="1">Membrane</location>
    </subcellularLocation>
</comment>
<evidence type="ECO:0000313" key="5">
    <source>
        <dbReference type="Proteomes" id="UP000277214"/>
    </source>
</evidence>
<dbReference type="GO" id="GO:0019867">
    <property type="term" value="C:outer membrane"/>
    <property type="evidence" value="ECO:0007669"/>
    <property type="project" value="InterPro"/>
</dbReference>